<keyword evidence="1" id="KW-0472">Membrane</keyword>
<keyword evidence="1" id="KW-1133">Transmembrane helix</keyword>
<accession>E3DMD1</accession>
<evidence type="ECO:0000313" key="3">
    <source>
        <dbReference type="Proteomes" id="UP000006866"/>
    </source>
</evidence>
<dbReference type="AlphaFoldDB" id="E3DMD1"/>
<feature type="transmembrane region" description="Helical" evidence="1">
    <location>
        <begin position="12"/>
        <end position="33"/>
    </location>
</feature>
<dbReference type="InterPro" id="IPR019613">
    <property type="entry name" value="DUF4198"/>
</dbReference>
<gene>
    <name evidence="2" type="ordered locus">Hprae_0166</name>
</gene>
<proteinExistence type="predicted"/>
<evidence type="ECO:0000256" key="1">
    <source>
        <dbReference type="SAM" id="Phobius"/>
    </source>
</evidence>
<reference evidence="2 3" key="2">
    <citation type="journal article" date="2011" name="Stand. Genomic Sci.">
        <title>Complete genome sequence of the extremely halophilic Halanaerobium praevalens type strain (GSL).</title>
        <authorList>
            <person name="Ivanova N."/>
            <person name="Sikorski J."/>
            <person name="Chertkov O."/>
            <person name="Nolan M."/>
            <person name="Lucas S."/>
            <person name="Hammon N."/>
            <person name="Deshpande S."/>
            <person name="Cheng J.F."/>
            <person name="Tapia R."/>
            <person name="Han C."/>
            <person name="Goodwin L."/>
            <person name="Pitluck S."/>
            <person name="Huntemann M."/>
            <person name="Liolios K."/>
            <person name="Pagani I."/>
            <person name="Mavromatis K."/>
            <person name="Ovchinikova G."/>
            <person name="Pati A."/>
            <person name="Chen A."/>
            <person name="Palaniappan K."/>
            <person name="Land M."/>
            <person name="Hauser L."/>
            <person name="Brambilla E.M."/>
            <person name="Kannan K.P."/>
            <person name="Rohde M."/>
            <person name="Tindall B.J."/>
            <person name="Goker M."/>
            <person name="Detter J.C."/>
            <person name="Woyke T."/>
            <person name="Bristow J."/>
            <person name="Eisen J.A."/>
            <person name="Markowitz V."/>
            <person name="Hugenholtz P."/>
            <person name="Kyrpides N.C."/>
            <person name="Klenk H.P."/>
            <person name="Lapidus A."/>
        </authorList>
    </citation>
    <scope>NUCLEOTIDE SEQUENCE [LARGE SCALE GENOMIC DNA]</scope>
    <source>
        <strain evidence="3">ATCC 33744 / DSM 2228 / GSL</strain>
    </source>
</reference>
<dbReference type="Pfam" id="PF10670">
    <property type="entry name" value="DUF4198"/>
    <property type="match status" value="1"/>
</dbReference>
<sequence>MNFEINKLKRKLVLVAVVMVMVVSSTMMASAHFQLIMPTDDVLSSQDEKEIDLDLIFTHPGEASHTMEMGEPVQFGVYHKGRKKDLLDSLEKTTFDGATAYETSYQTRGFGDFVFYLQPAPYWEEMDGLYISQYTKVVVNSMGAPSDWDAELGLKAEIVPLTRPYGLWAGNVFQGVVKKDGQPVPHAEIEVERLNAESYAGINNAEFEFPTPAHATQVIKADENGVFTYGIPNSGWWGFAALMEGEQINGKDHEIGAVMWVKAHAID</sequence>
<dbReference type="Proteomes" id="UP000006866">
    <property type="component" value="Chromosome"/>
</dbReference>
<dbReference type="PATRIC" id="fig|572479.3.peg.167"/>
<protein>
    <submittedName>
        <fullName evidence="2">Nickel transport complex, NikM subunit, transmembrane</fullName>
    </submittedName>
</protein>
<dbReference type="STRING" id="572479.Hprae_0166"/>
<dbReference type="OrthoDB" id="9780723at2"/>
<name>E3DMD1_HALPG</name>
<keyword evidence="3" id="KW-1185">Reference proteome</keyword>
<keyword evidence="1 2" id="KW-0812">Transmembrane</keyword>
<dbReference type="RefSeq" id="WP_014552359.1">
    <property type="nucleotide sequence ID" value="NC_017455.1"/>
</dbReference>
<reference evidence="3" key="1">
    <citation type="submission" date="2010-10" db="EMBL/GenBank/DDBJ databases">
        <title>The complete genome of Halanaerobium praevalens DSM 2228.</title>
        <authorList>
            <consortium name="US DOE Joint Genome Institute (JGI-PGF)"/>
            <person name="Lucas S."/>
            <person name="Copeland A."/>
            <person name="Lapidus A."/>
            <person name="Glavina del Rio T."/>
            <person name="Dalin E."/>
            <person name="Tice H."/>
            <person name="Bruce D."/>
            <person name="Goodwin L."/>
            <person name="Pitluck S."/>
            <person name="Kyrpides N."/>
            <person name="Mavromatis K."/>
            <person name="Ivanova N."/>
            <person name="Ovchinnikova G."/>
            <person name="Chertkov O."/>
            <person name="Detter J.C."/>
            <person name="Han C."/>
            <person name="Larimer F."/>
            <person name="Land M."/>
            <person name="Hauser L."/>
            <person name="Markowitz V."/>
            <person name="Cheng J.-F."/>
            <person name="Hugenholtz P."/>
            <person name="Woyke T."/>
            <person name="Wu D."/>
            <person name="Tindall B."/>
            <person name="Pomrenke H.G."/>
            <person name="Brambilla E."/>
            <person name="Klenk H.-P."/>
            <person name="Eisen J.A."/>
        </authorList>
    </citation>
    <scope>NUCLEOTIDE SEQUENCE [LARGE SCALE GENOMIC DNA]</scope>
    <source>
        <strain evidence="3">ATCC 33744 / DSM 2228 / GSL</strain>
    </source>
</reference>
<dbReference type="EMBL" id="CP002175">
    <property type="protein sequence ID" value="ADO76324.1"/>
    <property type="molecule type" value="Genomic_DNA"/>
</dbReference>
<dbReference type="eggNOG" id="COG5266">
    <property type="taxonomic scope" value="Bacteria"/>
</dbReference>
<evidence type="ECO:0000313" key="2">
    <source>
        <dbReference type="EMBL" id="ADO76324.1"/>
    </source>
</evidence>
<dbReference type="KEGG" id="hpk:Hprae_0166"/>
<dbReference type="HOGENOM" id="CLU_058596_1_0_9"/>
<organism evidence="2 3">
    <name type="scientific">Halanaerobium praevalens (strain ATCC 33744 / DSM 2228 / GSL)</name>
    <dbReference type="NCBI Taxonomy" id="572479"/>
    <lineage>
        <taxon>Bacteria</taxon>
        <taxon>Bacillati</taxon>
        <taxon>Bacillota</taxon>
        <taxon>Clostridia</taxon>
        <taxon>Halanaerobiales</taxon>
        <taxon>Halanaerobiaceae</taxon>
        <taxon>Halanaerobium</taxon>
    </lineage>
</organism>